<dbReference type="InterPro" id="IPR036249">
    <property type="entry name" value="Thioredoxin-like_sf"/>
</dbReference>
<comment type="caution">
    <text evidence="1">The sequence shown here is derived from an EMBL/GenBank/DDBJ whole genome shotgun (WGS) entry which is preliminary data.</text>
</comment>
<dbReference type="EMBL" id="JAXCEI010000007">
    <property type="protein sequence ID" value="MFA1540779.1"/>
    <property type="molecule type" value="Genomic_DNA"/>
</dbReference>
<dbReference type="RefSeq" id="WP_371950704.1">
    <property type="nucleotide sequence ID" value="NZ_JAXCEI010000007.1"/>
</dbReference>
<gene>
    <name evidence="1" type="ORF">SM611_17770</name>
</gene>
<proteinExistence type="predicted"/>
<organism evidence="1 2">
    <name type="scientific">Actinomadura monticuli</name>
    <dbReference type="NCBI Taxonomy" id="3097367"/>
    <lineage>
        <taxon>Bacteria</taxon>
        <taxon>Bacillati</taxon>
        <taxon>Actinomycetota</taxon>
        <taxon>Actinomycetes</taxon>
        <taxon>Streptosporangiales</taxon>
        <taxon>Thermomonosporaceae</taxon>
        <taxon>Actinomadura</taxon>
    </lineage>
</organism>
<accession>A0ABV4QC76</accession>
<dbReference type="Gene3D" id="3.40.30.10">
    <property type="entry name" value="Glutaredoxin"/>
    <property type="match status" value="1"/>
</dbReference>
<name>A0ABV4QC76_9ACTN</name>
<evidence type="ECO:0000313" key="2">
    <source>
        <dbReference type="Proteomes" id="UP001569963"/>
    </source>
</evidence>
<sequence length="129" mass="13874">MSARAKERPPPPRPRCTVTLCRGCCCGTDRRNPDVDHAALERRLRLQLAQDVRVRYTDCLGPCSQANVVVINPSALGRAAGGRTTWIGRVLDEDAVGDITEWANAGGPGMADPPATIGLYVFAPPKHGR</sequence>
<dbReference type="SUPFAM" id="SSF52833">
    <property type="entry name" value="Thioredoxin-like"/>
    <property type="match status" value="1"/>
</dbReference>
<reference evidence="1 2" key="1">
    <citation type="submission" date="2023-11" db="EMBL/GenBank/DDBJ databases">
        <title>Actinomadura monticuli sp. nov., isolated from volcanic ash.</title>
        <authorList>
            <person name="Lee S.D."/>
            <person name="Yang H."/>
            <person name="Kim I.S."/>
        </authorList>
    </citation>
    <scope>NUCLEOTIDE SEQUENCE [LARGE SCALE GENOMIC DNA]</scope>
    <source>
        <strain evidence="1 2">DLS-62</strain>
    </source>
</reference>
<protein>
    <submittedName>
        <fullName evidence="1">(2Fe-2S) ferredoxin domain-containing protein</fullName>
    </submittedName>
</protein>
<keyword evidence="2" id="KW-1185">Reference proteome</keyword>
<evidence type="ECO:0000313" key="1">
    <source>
        <dbReference type="EMBL" id="MFA1540779.1"/>
    </source>
</evidence>
<dbReference type="CDD" id="cd02980">
    <property type="entry name" value="TRX_Fd_family"/>
    <property type="match status" value="1"/>
</dbReference>
<dbReference type="Proteomes" id="UP001569963">
    <property type="component" value="Unassembled WGS sequence"/>
</dbReference>